<dbReference type="PANTHER" id="PTHR34699">
    <property type="match status" value="1"/>
</dbReference>
<evidence type="ECO:0000256" key="6">
    <source>
        <dbReference type="ARBA" id="ARBA00022842"/>
    </source>
</evidence>
<dbReference type="Proteomes" id="UP000720189">
    <property type="component" value="Unassembled WGS sequence"/>
</dbReference>
<comment type="catalytic activity">
    <reaction evidence="10">
        <text>ITP + H2O = IDP + phosphate + H(+)</text>
        <dbReference type="Rhea" id="RHEA:28330"/>
        <dbReference type="ChEBI" id="CHEBI:15377"/>
        <dbReference type="ChEBI" id="CHEBI:15378"/>
        <dbReference type="ChEBI" id="CHEBI:43474"/>
        <dbReference type="ChEBI" id="CHEBI:58280"/>
        <dbReference type="ChEBI" id="CHEBI:61402"/>
        <dbReference type="EC" id="3.6.1.73"/>
    </reaction>
</comment>
<dbReference type="Gene3D" id="3.40.50.720">
    <property type="entry name" value="NAD(P)-binding Rossmann-like Domain"/>
    <property type="match status" value="1"/>
</dbReference>
<evidence type="ECO:0000259" key="13">
    <source>
        <dbReference type="Pfam" id="PF05368"/>
    </source>
</evidence>
<dbReference type="CDD" id="cd05251">
    <property type="entry name" value="NmrA_like_SDR_a"/>
    <property type="match status" value="1"/>
</dbReference>
<dbReference type="SUPFAM" id="SSF52972">
    <property type="entry name" value="ITPase-like"/>
    <property type="match status" value="1"/>
</dbReference>
<dbReference type="InterPro" id="IPR026533">
    <property type="entry name" value="NTPase/PRRC1"/>
</dbReference>
<dbReference type="InterPro" id="IPR029001">
    <property type="entry name" value="ITPase-like_fam"/>
</dbReference>
<dbReference type="InterPro" id="IPR008030">
    <property type="entry name" value="NmrA-like"/>
</dbReference>
<evidence type="ECO:0000256" key="7">
    <source>
        <dbReference type="ARBA" id="ARBA00023080"/>
    </source>
</evidence>
<evidence type="ECO:0000313" key="15">
    <source>
        <dbReference type="Proteomes" id="UP000720189"/>
    </source>
</evidence>
<reference evidence="14" key="1">
    <citation type="journal article" date="2021" name="Nat. Commun.">
        <title>Genetic determinants of endophytism in the Arabidopsis root mycobiome.</title>
        <authorList>
            <person name="Mesny F."/>
            <person name="Miyauchi S."/>
            <person name="Thiergart T."/>
            <person name="Pickel B."/>
            <person name="Atanasova L."/>
            <person name="Karlsson M."/>
            <person name="Huettel B."/>
            <person name="Barry K.W."/>
            <person name="Haridas S."/>
            <person name="Chen C."/>
            <person name="Bauer D."/>
            <person name="Andreopoulos W."/>
            <person name="Pangilinan J."/>
            <person name="LaButti K."/>
            <person name="Riley R."/>
            <person name="Lipzen A."/>
            <person name="Clum A."/>
            <person name="Drula E."/>
            <person name="Henrissat B."/>
            <person name="Kohler A."/>
            <person name="Grigoriev I.V."/>
            <person name="Martin F.M."/>
            <person name="Hacquard S."/>
        </authorList>
    </citation>
    <scope>NUCLEOTIDE SEQUENCE</scope>
    <source>
        <strain evidence="14">MPI-CAGE-AT-0023</strain>
    </source>
</reference>
<dbReference type="InterPro" id="IPR050299">
    <property type="entry name" value="YjjX_NTPase"/>
</dbReference>
<evidence type="ECO:0000256" key="11">
    <source>
        <dbReference type="ARBA" id="ARBA00048781"/>
    </source>
</evidence>
<dbReference type="GO" id="GO:0046872">
    <property type="term" value="F:metal ion binding"/>
    <property type="evidence" value="ECO:0007669"/>
    <property type="project" value="UniProtKB-KW"/>
</dbReference>
<dbReference type="InterPro" id="IPR036291">
    <property type="entry name" value="NAD(P)-bd_dom_sf"/>
</dbReference>
<keyword evidence="15" id="KW-1185">Reference proteome</keyword>
<evidence type="ECO:0000256" key="8">
    <source>
        <dbReference type="ARBA" id="ARBA00023211"/>
    </source>
</evidence>
<gene>
    <name evidence="14" type="ORF">BKA55DRAFT_635199</name>
</gene>
<keyword evidence="7" id="KW-0546">Nucleotide metabolism</keyword>
<accession>A0A9P9KPP0</accession>
<comment type="cofactor">
    <cofactor evidence="1">
        <name>Mn(2+)</name>
        <dbReference type="ChEBI" id="CHEBI:29035"/>
    </cofactor>
</comment>
<dbReference type="GO" id="GO:0000166">
    <property type="term" value="F:nucleotide binding"/>
    <property type="evidence" value="ECO:0007669"/>
    <property type="project" value="UniProtKB-KW"/>
</dbReference>
<protein>
    <recommendedName>
        <fullName evidence="9">inosine/xanthosine triphosphatase</fullName>
        <ecNumber evidence="9">3.6.1.73</ecNumber>
    </recommendedName>
</protein>
<keyword evidence="6" id="KW-0460">Magnesium</keyword>
<dbReference type="EC" id="3.6.1.73" evidence="9"/>
<dbReference type="AlphaFoldDB" id="A0A9P9KPP0"/>
<dbReference type="PANTHER" id="PTHR34699:SF2">
    <property type="entry name" value="NON-CANONICAL PURINE NTP PHOSPHATASE_PRRC1 DOMAIN-CONTAINING PROTEIN"/>
    <property type="match status" value="1"/>
</dbReference>
<keyword evidence="3" id="KW-0479">Metal-binding</keyword>
<dbReference type="Pfam" id="PF05368">
    <property type="entry name" value="NmrA"/>
    <property type="match status" value="1"/>
</dbReference>
<evidence type="ECO:0000256" key="5">
    <source>
        <dbReference type="ARBA" id="ARBA00022801"/>
    </source>
</evidence>
<dbReference type="InterPro" id="IPR002786">
    <property type="entry name" value="Non_canon_purine_NTPase"/>
</dbReference>
<dbReference type="HAMAP" id="MF_00648">
    <property type="entry name" value="Non_canon_purine_NTPase_YjjX"/>
    <property type="match status" value="1"/>
</dbReference>
<evidence type="ECO:0000313" key="14">
    <source>
        <dbReference type="EMBL" id="KAH7264704.1"/>
    </source>
</evidence>
<dbReference type="GO" id="GO:0103023">
    <property type="term" value="F:ITPase activity"/>
    <property type="evidence" value="ECO:0007669"/>
    <property type="project" value="UniProtKB-EC"/>
</dbReference>
<keyword evidence="5" id="KW-0378">Hydrolase</keyword>
<dbReference type="GO" id="GO:0006772">
    <property type="term" value="P:thiamine metabolic process"/>
    <property type="evidence" value="ECO:0007669"/>
    <property type="project" value="TreeGrafter"/>
</dbReference>
<dbReference type="GO" id="GO:0009117">
    <property type="term" value="P:nucleotide metabolic process"/>
    <property type="evidence" value="ECO:0007669"/>
    <property type="project" value="UniProtKB-KW"/>
</dbReference>
<name>A0A9P9KPP0_FUSRE</name>
<dbReference type="Gene3D" id="3.90.950.10">
    <property type="match status" value="1"/>
</dbReference>
<proteinExistence type="inferred from homology"/>
<evidence type="ECO:0000256" key="2">
    <source>
        <dbReference type="ARBA" id="ARBA00001946"/>
    </source>
</evidence>
<dbReference type="RefSeq" id="XP_046053439.1">
    <property type="nucleotide sequence ID" value="XM_046197007.1"/>
</dbReference>
<evidence type="ECO:0000256" key="9">
    <source>
        <dbReference type="ARBA" id="ARBA00038901"/>
    </source>
</evidence>
<dbReference type="Pfam" id="PF01931">
    <property type="entry name" value="NTPase_I-T"/>
    <property type="match status" value="1"/>
</dbReference>
<sequence>MTTKKLIVVIGATGGQGGSVVNSFITDPEWRVRGITRNPSSLESKNLEARGVEIVQADLGDRASLAKAFQDANAIFAVSDFWGIYNDPKNRNKPQPGQALNEWTKIQETQQLKNIIDEAARLSSLERFIISSLPGVTKLSGGKYTNACHFDSKADAEEHGAQNQPELWAKTSVYLPGYFLSNFLTHPMAQPAKKDNGNIQFANNLDLDTKVPLISHDQDSGPLVKALIQNHPGKSVIGYRSWITPREFVGIFSKVTGYKTEILHIPPGQFSFDCKPELRAELQDNFAFCNEIGFHGGGDSPAVHPNELNPPPQLRNIEDWIREQDWPKLVVVASNNIPKIKATREGFTQMLPDSYDFQGISVDSNVSDQPFSDEETLRGATNRAQNAQTARPEADFWVGIEGGVETHNGSICSFAWIVVIGKDGKIGKARTSAYFLPERTCKLLKEGVELGHADDMVFGQTDSKNKQGSVGLLTGGVVDRAACYTQAVILALIPFRNASLDF</sequence>
<dbReference type="GeneID" id="70226961"/>
<dbReference type="SUPFAM" id="SSF51735">
    <property type="entry name" value="NAD(P)-binding Rossmann-fold domains"/>
    <property type="match status" value="1"/>
</dbReference>
<comment type="catalytic activity">
    <reaction evidence="11">
        <text>XTP + H2O = XDP + phosphate + H(+)</text>
        <dbReference type="Rhea" id="RHEA:28406"/>
        <dbReference type="ChEBI" id="CHEBI:15377"/>
        <dbReference type="ChEBI" id="CHEBI:15378"/>
        <dbReference type="ChEBI" id="CHEBI:43474"/>
        <dbReference type="ChEBI" id="CHEBI:59884"/>
        <dbReference type="ChEBI" id="CHEBI:61314"/>
        <dbReference type="EC" id="3.6.1.73"/>
    </reaction>
</comment>
<keyword evidence="4" id="KW-0547">Nucleotide-binding</keyword>
<dbReference type="EMBL" id="JAGMUX010000003">
    <property type="protein sequence ID" value="KAH7264704.1"/>
    <property type="molecule type" value="Genomic_DNA"/>
</dbReference>
<evidence type="ECO:0000256" key="10">
    <source>
        <dbReference type="ARBA" id="ARBA00048174"/>
    </source>
</evidence>
<comment type="caution">
    <text evidence="14">The sequence shown here is derived from an EMBL/GenBank/DDBJ whole genome shotgun (WGS) entry which is preliminary data.</text>
</comment>
<dbReference type="OrthoDB" id="300709at2759"/>
<feature type="domain" description="Non-canonical purine NTP phosphatase/PRRC1" evidence="12">
    <location>
        <begin position="333"/>
        <end position="495"/>
    </location>
</feature>
<comment type="cofactor">
    <cofactor evidence="2">
        <name>Mg(2+)</name>
        <dbReference type="ChEBI" id="CHEBI:18420"/>
    </cofactor>
</comment>
<keyword evidence="8" id="KW-0464">Manganese</keyword>
<feature type="domain" description="NmrA-like" evidence="13">
    <location>
        <begin position="3"/>
        <end position="320"/>
    </location>
</feature>
<dbReference type="FunFam" id="3.90.950.10:FF:000002">
    <property type="entry name" value="Inosine/xanthosine triphosphatase"/>
    <property type="match status" value="1"/>
</dbReference>
<evidence type="ECO:0000256" key="4">
    <source>
        <dbReference type="ARBA" id="ARBA00022741"/>
    </source>
</evidence>
<evidence type="ECO:0000259" key="12">
    <source>
        <dbReference type="Pfam" id="PF01931"/>
    </source>
</evidence>
<evidence type="ECO:0000256" key="1">
    <source>
        <dbReference type="ARBA" id="ARBA00001936"/>
    </source>
</evidence>
<dbReference type="Gene3D" id="3.90.25.10">
    <property type="entry name" value="UDP-galactose 4-epimerase, domain 1"/>
    <property type="match status" value="1"/>
</dbReference>
<evidence type="ECO:0000256" key="3">
    <source>
        <dbReference type="ARBA" id="ARBA00022723"/>
    </source>
</evidence>
<organism evidence="14 15">
    <name type="scientific">Fusarium redolens</name>
    <dbReference type="NCBI Taxonomy" id="48865"/>
    <lineage>
        <taxon>Eukaryota</taxon>
        <taxon>Fungi</taxon>
        <taxon>Dikarya</taxon>
        <taxon>Ascomycota</taxon>
        <taxon>Pezizomycotina</taxon>
        <taxon>Sordariomycetes</taxon>
        <taxon>Hypocreomycetidae</taxon>
        <taxon>Hypocreales</taxon>
        <taxon>Nectriaceae</taxon>
        <taxon>Fusarium</taxon>
        <taxon>Fusarium redolens species complex</taxon>
    </lineage>
</organism>